<evidence type="ECO:0000256" key="1">
    <source>
        <dbReference type="ARBA" id="ARBA00006270"/>
    </source>
</evidence>
<dbReference type="PANTHER" id="PTHR47980">
    <property type="entry name" value="LD44762P"/>
    <property type="match status" value="1"/>
</dbReference>
<organism evidence="6 7">
    <name type="scientific">Ichthyophthirius multifiliis</name>
    <name type="common">White spot disease agent</name>
    <name type="synonym">Ich</name>
    <dbReference type="NCBI Taxonomy" id="5932"/>
    <lineage>
        <taxon>Eukaryota</taxon>
        <taxon>Sar</taxon>
        <taxon>Alveolata</taxon>
        <taxon>Ciliophora</taxon>
        <taxon>Intramacronucleata</taxon>
        <taxon>Oligohymenophorea</taxon>
        <taxon>Hymenostomatida</taxon>
        <taxon>Ophryoglenina</taxon>
        <taxon>Ichthyophthirius</taxon>
    </lineage>
</organism>
<dbReference type="AlphaFoldDB" id="G0R0H1"/>
<dbReference type="Gene3D" id="3.40.50.300">
    <property type="entry name" value="P-loop containing nucleotide triphosphate hydrolases"/>
    <property type="match status" value="1"/>
</dbReference>
<dbReference type="eggNOG" id="KOG0078">
    <property type="taxonomic scope" value="Eukaryota"/>
</dbReference>
<dbReference type="Pfam" id="PF00071">
    <property type="entry name" value="Ras"/>
    <property type="match status" value="1"/>
</dbReference>
<dbReference type="PRINTS" id="PR00449">
    <property type="entry name" value="RASTRNSFRMNG"/>
</dbReference>
<dbReference type="RefSeq" id="XP_004030258.1">
    <property type="nucleotide sequence ID" value="XM_004030210.1"/>
</dbReference>
<dbReference type="InterPro" id="IPR027417">
    <property type="entry name" value="P-loop_NTPase"/>
</dbReference>
<keyword evidence="4" id="KW-0449">Lipoprotein</keyword>
<dbReference type="SMART" id="SM00175">
    <property type="entry name" value="RAB"/>
    <property type="match status" value="1"/>
</dbReference>
<evidence type="ECO:0000256" key="3">
    <source>
        <dbReference type="ARBA" id="ARBA00023134"/>
    </source>
</evidence>
<evidence type="ECO:0000313" key="7">
    <source>
        <dbReference type="Proteomes" id="UP000008983"/>
    </source>
</evidence>
<dbReference type="OMA" id="NISHYEC"/>
<dbReference type="InterPro" id="IPR001806">
    <property type="entry name" value="Small_GTPase"/>
</dbReference>
<feature type="compositionally biased region" description="Basic residues" evidence="5">
    <location>
        <begin position="212"/>
        <end position="221"/>
    </location>
</feature>
<keyword evidence="3" id="KW-0342">GTP-binding</keyword>
<proteinExistence type="inferred from homology"/>
<keyword evidence="7" id="KW-1185">Reference proteome</keyword>
<evidence type="ECO:0000256" key="5">
    <source>
        <dbReference type="SAM" id="MobiDB-lite"/>
    </source>
</evidence>
<dbReference type="SMART" id="SM00174">
    <property type="entry name" value="RHO"/>
    <property type="match status" value="1"/>
</dbReference>
<dbReference type="SUPFAM" id="SSF52540">
    <property type="entry name" value="P-loop containing nucleoside triphosphate hydrolases"/>
    <property type="match status" value="1"/>
</dbReference>
<dbReference type="STRING" id="857967.G0R0H1"/>
<dbReference type="GO" id="GO:0005525">
    <property type="term" value="F:GTP binding"/>
    <property type="evidence" value="ECO:0007669"/>
    <property type="project" value="UniProtKB-KW"/>
</dbReference>
<dbReference type="FunFam" id="3.40.50.300:FF:001329">
    <property type="entry name" value="Small GTP-binding protein, putative"/>
    <property type="match status" value="1"/>
</dbReference>
<evidence type="ECO:0000256" key="4">
    <source>
        <dbReference type="ARBA" id="ARBA00023288"/>
    </source>
</evidence>
<dbReference type="InParanoid" id="G0R0H1"/>
<accession>G0R0H1</accession>
<evidence type="ECO:0000313" key="6">
    <source>
        <dbReference type="EMBL" id="EGR29022.1"/>
    </source>
</evidence>
<reference evidence="6 7" key="1">
    <citation type="submission" date="2011-07" db="EMBL/GenBank/DDBJ databases">
        <authorList>
            <person name="Coyne R."/>
            <person name="Brami D."/>
            <person name="Johnson J."/>
            <person name="Hostetler J."/>
            <person name="Hannick L."/>
            <person name="Clark T."/>
            <person name="Cassidy-Hanley D."/>
            <person name="Inman J."/>
        </authorList>
    </citation>
    <scope>NUCLEOTIDE SEQUENCE [LARGE SCALE GENOMIC DNA]</scope>
    <source>
        <strain evidence="6 7">G5</strain>
    </source>
</reference>
<protein>
    <submittedName>
        <fullName evidence="6">Ras oncogene family protein, putative</fullName>
    </submittedName>
</protein>
<keyword evidence="2" id="KW-0547">Nucleotide-binding</keyword>
<dbReference type="PROSITE" id="PS51420">
    <property type="entry name" value="RHO"/>
    <property type="match status" value="1"/>
</dbReference>
<name>G0R0H1_ICHMU</name>
<dbReference type="GO" id="GO:0003924">
    <property type="term" value="F:GTPase activity"/>
    <property type="evidence" value="ECO:0007669"/>
    <property type="project" value="InterPro"/>
</dbReference>
<dbReference type="InterPro" id="IPR005225">
    <property type="entry name" value="Small_GTP-bd"/>
</dbReference>
<dbReference type="OrthoDB" id="9989112at2759"/>
<dbReference type="PROSITE" id="PS51419">
    <property type="entry name" value="RAB"/>
    <property type="match status" value="1"/>
</dbReference>
<dbReference type="InterPro" id="IPR050305">
    <property type="entry name" value="Small_GTPase_Rab"/>
</dbReference>
<gene>
    <name evidence="6" type="ORF">IMG5_164810</name>
</gene>
<dbReference type="SMART" id="SM00173">
    <property type="entry name" value="RAS"/>
    <property type="match status" value="1"/>
</dbReference>
<dbReference type="Proteomes" id="UP000008983">
    <property type="component" value="Unassembled WGS sequence"/>
</dbReference>
<dbReference type="PROSITE" id="PS51421">
    <property type="entry name" value="RAS"/>
    <property type="match status" value="1"/>
</dbReference>
<evidence type="ECO:0000256" key="2">
    <source>
        <dbReference type="ARBA" id="ARBA00022741"/>
    </source>
</evidence>
<dbReference type="GeneID" id="14905127"/>
<comment type="similarity">
    <text evidence="1">Belongs to the small GTPase superfamily. Rab family.</text>
</comment>
<dbReference type="EMBL" id="GL984194">
    <property type="protein sequence ID" value="EGR29022.1"/>
    <property type="molecule type" value="Genomic_DNA"/>
</dbReference>
<feature type="region of interest" description="Disordered" evidence="5">
    <location>
        <begin position="197"/>
        <end position="221"/>
    </location>
</feature>
<sequence length="221" mass="25085">MNQQNSFLFKVLILGDQAVGKSCLLLQYCDKNFVLTHMPTIGIYIQINQIKNIQLGIDFKQKSLQIQDKVIKLQLWDTAGQERFKTITNTLYNGVMGIALVYSVENRKAFENISSWMKQIKDNVGDAVQIILIANKSDIQDKVIQGSEGQRLADEFKISFFQTSAKTGENVEKAFDHLAMKILQNVKNNNQLQSLQQQGQGVKIKTNDQKEHNKKKKCGCS</sequence>
<dbReference type="NCBIfam" id="TIGR00231">
    <property type="entry name" value="small_GTP"/>
    <property type="match status" value="1"/>
</dbReference>